<accession>A0ABV8U0M0</accession>
<dbReference type="Gene3D" id="3.30.70.100">
    <property type="match status" value="1"/>
</dbReference>
<comment type="caution">
    <text evidence="2">The sequence shown here is derived from an EMBL/GenBank/DDBJ whole genome shotgun (WGS) entry which is preliminary data.</text>
</comment>
<dbReference type="EMBL" id="JBHSDK010000018">
    <property type="protein sequence ID" value="MFC4336370.1"/>
    <property type="molecule type" value="Genomic_DNA"/>
</dbReference>
<protein>
    <submittedName>
        <fullName evidence="2">DUF1330 domain-containing protein</fullName>
    </submittedName>
</protein>
<sequence length="116" mass="13141">MAVYGIGLFTMREMHPDMVEYLDKLGETLAPYGGKMLIHGGKTSTIEGEEWTKDVVVIEFADQEKAEGWYYSDAYQAILRYRTDHIDGEVFLVDGVPDGYDPKQKAEVFRNILAGK</sequence>
<keyword evidence="3" id="KW-1185">Reference proteome</keyword>
<evidence type="ECO:0000313" key="2">
    <source>
        <dbReference type="EMBL" id="MFC4336370.1"/>
    </source>
</evidence>
<feature type="domain" description="DUF1330" evidence="1">
    <location>
        <begin position="4"/>
        <end position="96"/>
    </location>
</feature>
<name>A0ABV8U0M0_9ACTN</name>
<dbReference type="InterPro" id="IPR011008">
    <property type="entry name" value="Dimeric_a/b-barrel"/>
</dbReference>
<gene>
    <name evidence="2" type="ORF">ACFPET_14300</name>
</gene>
<reference evidence="3" key="1">
    <citation type="journal article" date="2019" name="Int. J. Syst. Evol. Microbiol.">
        <title>The Global Catalogue of Microorganisms (GCM) 10K type strain sequencing project: providing services to taxonomists for standard genome sequencing and annotation.</title>
        <authorList>
            <consortium name="The Broad Institute Genomics Platform"/>
            <consortium name="The Broad Institute Genome Sequencing Center for Infectious Disease"/>
            <person name="Wu L."/>
            <person name="Ma J."/>
        </authorList>
    </citation>
    <scope>NUCLEOTIDE SEQUENCE [LARGE SCALE GENOMIC DNA]</scope>
    <source>
        <strain evidence="3">IBRC-M 10908</strain>
    </source>
</reference>
<dbReference type="SUPFAM" id="SSF54909">
    <property type="entry name" value="Dimeric alpha+beta barrel"/>
    <property type="match status" value="1"/>
</dbReference>
<dbReference type="Proteomes" id="UP001595823">
    <property type="component" value="Unassembled WGS sequence"/>
</dbReference>
<dbReference type="PANTHER" id="PTHR41521">
    <property type="match status" value="1"/>
</dbReference>
<evidence type="ECO:0000313" key="3">
    <source>
        <dbReference type="Proteomes" id="UP001595823"/>
    </source>
</evidence>
<dbReference type="InterPro" id="IPR010753">
    <property type="entry name" value="DUF1330"/>
</dbReference>
<proteinExistence type="predicted"/>
<dbReference type="Pfam" id="PF07045">
    <property type="entry name" value="DUF1330"/>
    <property type="match status" value="1"/>
</dbReference>
<organism evidence="2 3">
    <name type="scientific">Salininema proteolyticum</name>
    <dbReference type="NCBI Taxonomy" id="1607685"/>
    <lineage>
        <taxon>Bacteria</taxon>
        <taxon>Bacillati</taxon>
        <taxon>Actinomycetota</taxon>
        <taxon>Actinomycetes</taxon>
        <taxon>Glycomycetales</taxon>
        <taxon>Glycomycetaceae</taxon>
        <taxon>Salininema</taxon>
    </lineage>
</organism>
<dbReference type="PANTHER" id="PTHR41521:SF4">
    <property type="entry name" value="BLR0684 PROTEIN"/>
    <property type="match status" value="1"/>
</dbReference>
<evidence type="ECO:0000259" key="1">
    <source>
        <dbReference type="Pfam" id="PF07045"/>
    </source>
</evidence>
<dbReference type="RefSeq" id="WP_380622233.1">
    <property type="nucleotide sequence ID" value="NZ_JBHSDK010000018.1"/>
</dbReference>